<dbReference type="GO" id="GO:0005768">
    <property type="term" value="C:endosome"/>
    <property type="evidence" value="ECO:0007669"/>
    <property type="project" value="TreeGrafter"/>
</dbReference>
<feature type="compositionally biased region" description="Low complexity" evidence="1">
    <location>
        <begin position="264"/>
        <end position="286"/>
    </location>
</feature>
<dbReference type="SUPFAM" id="SSF48464">
    <property type="entry name" value="ENTH/VHS domain"/>
    <property type="match status" value="1"/>
</dbReference>
<dbReference type="FunFam" id="1.25.40.90:FF:000006">
    <property type="entry name" value="Clathrin interactor 1"/>
    <property type="match status" value="1"/>
</dbReference>
<name>A0A834R6P1_SARSC</name>
<feature type="compositionally biased region" description="Low complexity" evidence="1">
    <location>
        <begin position="217"/>
        <end position="226"/>
    </location>
</feature>
<accession>A0A834R6P1</accession>
<evidence type="ECO:0000259" key="2">
    <source>
        <dbReference type="PROSITE" id="PS50942"/>
    </source>
</evidence>
<feature type="compositionally biased region" description="Basic and acidic residues" evidence="1">
    <location>
        <begin position="171"/>
        <end position="188"/>
    </location>
</feature>
<reference evidence="4" key="3">
    <citation type="submission" date="2022-06" db="UniProtKB">
        <authorList>
            <consortium name="EnsemblMetazoa"/>
        </authorList>
    </citation>
    <scope>IDENTIFICATION</scope>
</reference>
<evidence type="ECO:0000313" key="5">
    <source>
        <dbReference type="Proteomes" id="UP000070412"/>
    </source>
</evidence>
<organism evidence="3">
    <name type="scientific">Sarcoptes scabiei</name>
    <name type="common">Itch mite</name>
    <name type="synonym">Acarus scabiei</name>
    <dbReference type="NCBI Taxonomy" id="52283"/>
    <lineage>
        <taxon>Eukaryota</taxon>
        <taxon>Metazoa</taxon>
        <taxon>Ecdysozoa</taxon>
        <taxon>Arthropoda</taxon>
        <taxon>Chelicerata</taxon>
        <taxon>Arachnida</taxon>
        <taxon>Acari</taxon>
        <taxon>Acariformes</taxon>
        <taxon>Sarcoptiformes</taxon>
        <taxon>Astigmata</taxon>
        <taxon>Psoroptidia</taxon>
        <taxon>Sarcoptoidea</taxon>
        <taxon>Sarcoptidae</taxon>
        <taxon>Sarcoptinae</taxon>
        <taxon>Sarcoptes</taxon>
    </lineage>
</organism>
<sequence length="514" mass="57931">MNVMWKVREFYDKATNIIMNYTEVEAKVREATNDEAWGPTGRQMQEISQHTFTYEYYPEVMNMLWKRMLQDNTFNWRRTYKSLQLLNYLVIHGSERVVTSAREHIYDLRRLENYTFVDETGKDQGINVRQRTKLLIDLIQDDDKIRIERKKAKQYKDKFIGVSNESSYSDGYRDRDNWSDSFSKRSDRYEDDVESKNDSFNLKSSDYDVTERPNHSPSPKSASPKSITSQVGSSSINSKPTLPKSSKPLKKIDLGAAALYAQQHAQASNDNQKNINSSGSQNSSNQATDANLLGDIFENLAISSSTSVFPNPVKNDSIFGEEKFADFSQISSQLPSDNHNNSDYGDEFTNFQSAFDSFAAAPISDFEKNGSNLSKLNLNNKNDADSFVAMNPFLDSNIGPLKEPTSKHLMDNLSLLTPVQVSNGNIEHKSSVSSPSPNKSSTLKIGETWSGLNSFNFDNILDVKSPKPAAPTINQLVMANQQQLLNNNNTKQPSLVENINSTADNWAQNSNSLI</sequence>
<dbReference type="Pfam" id="PF01417">
    <property type="entry name" value="ENTH"/>
    <property type="match status" value="1"/>
</dbReference>
<dbReference type="Proteomes" id="UP000070412">
    <property type="component" value="Unassembled WGS sequence"/>
</dbReference>
<evidence type="ECO:0000313" key="4">
    <source>
        <dbReference type="EnsemblMetazoa" id="KAF7490640.1"/>
    </source>
</evidence>
<dbReference type="Gene3D" id="1.25.40.90">
    <property type="match status" value="1"/>
</dbReference>
<feature type="domain" description="ENTH" evidence="2">
    <location>
        <begin position="16"/>
        <end position="149"/>
    </location>
</feature>
<dbReference type="OrthoDB" id="4033880at2759"/>
<feature type="compositionally biased region" description="Polar residues" evidence="1">
    <location>
        <begin position="227"/>
        <end position="237"/>
    </location>
</feature>
<dbReference type="CDD" id="cd16989">
    <property type="entry name" value="ENTH_EpsinR"/>
    <property type="match status" value="1"/>
</dbReference>
<reference evidence="3" key="2">
    <citation type="submission" date="2020-01" db="EMBL/GenBank/DDBJ databases">
        <authorList>
            <person name="Korhonen P.K.K."/>
            <person name="Guangxu M.G."/>
            <person name="Wang T.W."/>
            <person name="Stroehlein A.J.S."/>
            <person name="Young N.D."/>
            <person name="Ang C.-S.A."/>
            <person name="Fernando D.W.F."/>
            <person name="Lu H.L."/>
            <person name="Taylor S.T."/>
            <person name="Ehtesham M.E.M."/>
            <person name="Najaraj S.H.N."/>
            <person name="Harsha G.H.G."/>
            <person name="Madugundu A.M."/>
            <person name="Renuse S.R."/>
            <person name="Holt D.H."/>
            <person name="Pandey A.P."/>
            <person name="Papenfuss A.P."/>
            <person name="Gasser R.B.G."/>
            <person name="Fischer K.F."/>
        </authorList>
    </citation>
    <scope>NUCLEOTIDE SEQUENCE</scope>
    <source>
        <strain evidence="3">SSS_KF_BRIS2020</strain>
    </source>
</reference>
<dbReference type="InterPro" id="IPR008942">
    <property type="entry name" value="ENTH_VHS"/>
</dbReference>
<reference evidence="5" key="1">
    <citation type="journal article" date="2020" name="PLoS Negl. Trop. Dis.">
        <title>High-quality nuclear genome for Sarcoptes scabiei-A critical resource for a neglected parasite.</title>
        <authorList>
            <person name="Korhonen P.K."/>
            <person name="Gasser R.B."/>
            <person name="Ma G."/>
            <person name="Wang T."/>
            <person name="Stroehlein A.J."/>
            <person name="Young N.D."/>
            <person name="Ang C.S."/>
            <person name="Fernando D.D."/>
            <person name="Lu H.C."/>
            <person name="Taylor S."/>
            <person name="Reynolds S.L."/>
            <person name="Mofiz E."/>
            <person name="Najaraj S.H."/>
            <person name="Gowda H."/>
            <person name="Madugundu A."/>
            <person name="Renuse S."/>
            <person name="Holt D."/>
            <person name="Pandey A."/>
            <person name="Papenfuss A.T."/>
            <person name="Fischer K."/>
        </authorList>
    </citation>
    <scope>NUCLEOTIDE SEQUENCE [LARGE SCALE GENOMIC DNA]</scope>
</reference>
<dbReference type="GO" id="GO:0005886">
    <property type="term" value="C:plasma membrane"/>
    <property type="evidence" value="ECO:0007669"/>
    <property type="project" value="TreeGrafter"/>
</dbReference>
<dbReference type="EnsemblMetazoa" id="SSS_1239s_mrna">
    <property type="protein sequence ID" value="KAF7490640.1"/>
    <property type="gene ID" value="SSS_1239"/>
</dbReference>
<dbReference type="SMART" id="SM00273">
    <property type="entry name" value="ENTH"/>
    <property type="match status" value="1"/>
</dbReference>
<dbReference type="EMBL" id="WVUK01000062">
    <property type="protein sequence ID" value="KAF7490640.1"/>
    <property type="molecule type" value="Genomic_DNA"/>
</dbReference>
<dbReference type="GO" id="GO:0005543">
    <property type="term" value="F:phospholipid binding"/>
    <property type="evidence" value="ECO:0007669"/>
    <property type="project" value="TreeGrafter"/>
</dbReference>
<dbReference type="GO" id="GO:0030276">
    <property type="term" value="F:clathrin binding"/>
    <property type="evidence" value="ECO:0007669"/>
    <property type="project" value="TreeGrafter"/>
</dbReference>
<dbReference type="PANTHER" id="PTHR12276:SF45">
    <property type="entry name" value="CLATHRIN INTERACTOR 1"/>
    <property type="match status" value="1"/>
</dbReference>
<keyword evidence="5" id="KW-1185">Reference proteome</keyword>
<evidence type="ECO:0000256" key="1">
    <source>
        <dbReference type="SAM" id="MobiDB-lite"/>
    </source>
</evidence>
<proteinExistence type="predicted"/>
<feature type="region of interest" description="Disordered" evidence="1">
    <location>
        <begin position="264"/>
        <end position="287"/>
    </location>
</feature>
<dbReference type="GO" id="GO:0030125">
    <property type="term" value="C:clathrin vesicle coat"/>
    <property type="evidence" value="ECO:0007669"/>
    <property type="project" value="TreeGrafter"/>
</dbReference>
<dbReference type="AlphaFoldDB" id="A0A834R6P1"/>
<dbReference type="GO" id="GO:0006897">
    <property type="term" value="P:endocytosis"/>
    <property type="evidence" value="ECO:0007669"/>
    <property type="project" value="TreeGrafter"/>
</dbReference>
<feature type="compositionally biased region" description="Basic and acidic residues" evidence="1">
    <location>
        <begin position="205"/>
        <end position="214"/>
    </location>
</feature>
<dbReference type="InterPro" id="IPR013809">
    <property type="entry name" value="ENTH"/>
</dbReference>
<evidence type="ECO:0000313" key="3">
    <source>
        <dbReference type="EMBL" id="KAF7490640.1"/>
    </source>
</evidence>
<feature type="region of interest" description="Disordered" evidence="1">
    <location>
        <begin position="166"/>
        <end position="248"/>
    </location>
</feature>
<protein>
    <submittedName>
        <fullName evidence="3">Clathrin interactor 1</fullName>
    </submittedName>
</protein>
<gene>
    <name evidence="3" type="ORF">SSS_1239</name>
</gene>
<dbReference type="PROSITE" id="PS50942">
    <property type="entry name" value="ENTH"/>
    <property type="match status" value="1"/>
</dbReference>
<dbReference type="PANTHER" id="PTHR12276">
    <property type="entry name" value="EPSIN/ENT-RELATED"/>
    <property type="match status" value="1"/>
</dbReference>